<keyword evidence="3" id="KW-0813">Transport</keyword>
<dbReference type="Gene3D" id="3.40.50.360">
    <property type="match status" value="1"/>
</dbReference>
<dbReference type="EC" id="1.6.2.4" evidence="4"/>
<evidence type="ECO:0000256" key="2">
    <source>
        <dbReference type="ARBA" id="ARBA00022643"/>
    </source>
</evidence>
<dbReference type="PANTHER" id="PTHR19384">
    <property type="entry name" value="NITRIC OXIDE SYNTHASE-RELATED"/>
    <property type="match status" value="1"/>
</dbReference>
<name>A0AAJ5X2M9_9SPHN</name>
<keyword evidence="2" id="KW-0288">FMN</keyword>
<organism evidence="7 8">
    <name type="scientific">Candidatus Andeanibacterium colombiense</name>
    <dbReference type="NCBI Taxonomy" id="3121345"/>
    <lineage>
        <taxon>Bacteria</taxon>
        <taxon>Pseudomonadati</taxon>
        <taxon>Pseudomonadota</taxon>
        <taxon>Alphaproteobacteria</taxon>
        <taxon>Sphingomonadales</taxon>
        <taxon>Sphingomonadaceae</taxon>
        <taxon>Candidatus Andeanibacterium</taxon>
    </lineage>
</organism>
<dbReference type="PRINTS" id="PR00369">
    <property type="entry name" value="FLAVODOXIN"/>
</dbReference>
<evidence type="ECO:0000313" key="8">
    <source>
        <dbReference type="Proteomes" id="UP001218362"/>
    </source>
</evidence>
<accession>A0AAJ5X2M9</accession>
<gene>
    <name evidence="7" type="ORF">P0Y56_16455</name>
</gene>
<evidence type="ECO:0000256" key="1">
    <source>
        <dbReference type="ARBA" id="ARBA00022630"/>
    </source>
</evidence>
<dbReference type="PROSITE" id="PS51384">
    <property type="entry name" value="FAD_FR"/>
    <property type="match status" value="1"/>
</dbReference>
<evidence type="ECO:0000256" key="3">
    <source>
        <dbReference type="ARBA" id="ARBA00022982"/>
    </source>
</evidence>
<dbReference type="GO" id="GO:0010181">
    <property type="term" value="F:FMN binding"/>
    <property type="evidence" value="ECO:0007669"/>
    <property type="project" value="InterPro"/>
</dbReference>
<sequence>MSETARLLIAAAASGAWLTLTGATAWHHRARRAAPLARGTVLVAYASQTGTAAAYAKATANALEASGRQVALTSFARLTPAMLADTDEALFLAATTGEGDPPDDAAGFLRKFSAAPLRLESLRYALLALGDSHYRDFCGFGRALDRLLRDAGAVHAADPVEVDQADPGALRHWQQNLRLFGAAVTLPDWEAPRYSEWKLAERELLNPGSPGGAMFRIRLEPAGELPAWEAGDIAEIYPGLAAEALSAAPALPHRDYSLATIPAEGGAGLVVRLFKDEQGRSGLGSGWLCEDAAPGAAVALRIRSNPRFHTPEAATPLILIGNGTGISSLRGHLVARGGGTRNWLIFGERDPLHDRPFAAELDAWLHDRHLARLQRVFSRAGTGQRYVQHALAAEADLLREWVAAGAVVMVCGSVAMGEAVDEALREALGAGPLDALQDEGRYRRDIY</sequence>
<feature type="domain" description="FAD-binding FR-type" evidence="6">
    <location>
        <begin position="192"/>
        <end position="311"/>
    </location>
</feature>
<dbReference type="CDD" id="cd06200">
    <property type="entry name" value="SiR_like1"/>
    <property type="match status" value="1"/>
</dbReference>
<proteinExistence type="predicted"/>
<evidence type="ECO:0000256" key="4">
    <source>
        <dbReference type="ARBA" id="ARBA00023797"/>
    </source>
</evidence>
<feature type="domain" description="Flavodoxin-like" evidence="5">
    <location>
        <begin position="41"/>
        <end position="178"/>
    </location>
</feature>
<dbReference type="InterPro" id="IPR039261">
    <property type="entry name" value="FNR_nucleotide-bd"/>
</dbReference>
<reference evidence="7" key="1">
    <citation type="submission" date="2023-03" db="EMBL/GenBank/DDBJ databases">
        <title>Andean soil-derived lignocellulolytic bacterial consortium as a source of novel taxa and putative plastic-active enzymes.</title>
        <authorList>
            <person name="Diaz-Garcia L."/>
            <person name="Chuvochina M."/>
            <person name="Feuerriegel G."/>
            <person name="Bunk B."/>
            <person name="Sproer C."/>
            <person name="Streit W.R."/>
            <person name="Rodriguez L.M."/>
            <person name="Overmann J."/>
            <person name="Jimenez D.J."/>
        </authorList>
    </citation>
    <scope>NUCLEOTIDE SEQUENCE</scope>
    <source>
        <strain evidence="7">MAG 26</strain>
    </source>
</reference>
<dbReference type="SUPFAM" id="SSF63380">
    <property type="entry name" value="Riboflavin synthase domain-like"/>
    <property type="match status" value="1"/>
</dbReference>
<dbReference type="GO" id="GO:0005829">
    <property type="term" value="C:cytosol"/>
    <property type="evidence" value="ECO:0007669"/>
    <property type="project" value="TreeGrafter"/>
</dbReference>
<dbReference type="Gene3D" id="3.40.50.80">
    <property type="entry name" value="Nucleotide-binding domain of ferredoxin-NADP reductase (FNR) module"/>
    <property type="match status" value="1"/>
</dbReference>
<dbReference type="PANTHER" id="PTHR19384:SF17">
    <property type="entry name" value="NADPH--CYTOCHROME P450 REDUCTASE"/>
    <property type="match status" value="1"/>
</dbReference>
<dbReference type="Pfam" id="PF00258">
    <property type="entry name" value="Flavodoxin_1"/>
    <property type="match status" value="1"/>
</dbReference>
<keyword evidence="3" id="KW-0249">Electron transport</keyword>
<dbReference type="InterPro" id="IPR017938">
    <property type="entry name" value="Riboflavin_synthase-like_b-brl"/>
</dbReference>
<dbReference type="EMBL" id="CP119316">
    <property type="protein sequence ID" value="WEK46575.1"/>
    <property type="molecule type" value="Genomic_DNA"/>
</dbReference>
<dbReference type="SUPFAM" id="SSF52343">
    <property type="entry name" value="Ferredoxin reductase-like, C-terminal NADP-linked domain"/>
    <property type="match status" value="1"/>
</dbReference>
<dbReference type="KEGG" id="acob:P0Y56_16455"/>
<dbReference type="PROSITE" id="PS50902">
    <property type="entry name" value="FLAVODOXIN_LIKE"/>
    <property type="match status" value="1"/>
</dbReference>
<dbReference type="InterPro" id="IPR008254">
    <property type="entry name" value="Flavodoxin/NO_synth"/>
</dbReference>
<dbReference type="InterPro" id="IPR017927">
    <property type="entry name" value="FAD-bd_FR_type"/>
</dbReference>
<dbReference type="GO" id="GO:0003958">
    <property type="term" value="F:NADPH-hemoprotein reductase activity"/>
    <property type="evidence" value="ECO:0007669"/>
    <property type="project" value="UniProtKB-EC"/>
</dbReference>
<dbReference type="AlphaFoldDB" id="A0AAJ5X2M9"/>
<protein>
    <recommendedName>
        <fullName evidence="4">NADPH--hemoprotein reductase</fullName>
        <ecNumber evidence="4">1.6.2.4</ecNumber>
    </recommendedName>
</protein>
<dbReference type="Proteomes" id="UP001218362">
    <property type="component" value="Chromosome"/>
</dbReference>
<dbReference type="InterPro" id="IPR001094">
    <property type="entry name" value="Flavdoxin-like"/>
</dbReference>
<keyword evidence="1" id="KW-0285">Flavoprotein</keyword>
<dbReference type="InterPro" id="IPR029039">
    <property type="entry name" value="Flavoprotein-like_sf"/>
</dbReference>
<evidence type="ECO:0000259" key="5">
    <source>
        <dbReference type="PROSITE" id="PS50902"/>
    </source>
</evidence>
<dbReference type="GO" id="GO:0050660">
    <property type="term" value="F:flavin adenine dinucleotide binding"/>
    <property type="evidence" value="ECO:0007669"/>
    <property type="project" value="TreeGrafter"/>
</dbReference>
<dbReference type="SUPFAM" id="SSF52218">
    <property type="entry name" value="Flavoproteins"/>
    <property type="match status" value="1"/>
</dbReference>
<evidence type="ECO:0000259" key="6">
    <source>
        <dbReference type="PROSITE" id="PS51384"/>
    </source>
</evidence>
<evidence type="ECO:0000313" key="7">
    <source>
        <dbReference type="EMBL" id="WEK46575.1"/>
    </source>
</evidence>